<dbReference type="EMBL" id="OV725080">
    <property type="protein sequence ID" value="CAH1400533.1"/>
    <property type="molecule type" value="Genomic_DNA"/>
</dbReference>
<organism evidence="1 2">
    <name type="scientific">Nezara viridula</name>
    <name type="common">Southern green stink bug</name>
    <name type="synonym">Cimex viridulus</name>
    <dbReference type="NCBI Taxonomy" id="85310"/>
    <lineage>
        <taxon>Eukaryota</taxon>
        <taxon>Metazoa</taxon>
        <taxon>Ecdysozoa</taxon>
        <taxon>Arthropoda</taxon>
        <taxon>Hexapoda</taxon>
        <taxon>Insecta</taxon>
        <taxon>Pterygota</taxon>
        <taxon>Neoptera</taxon>
        <taxon>Paraneoptera</taxon>
        <taxon>Hemiptera</taxon>
        <taxon>Heteroptera</taxon>
        <taxon>Panheteroptera</taxon>
        <taxon>Pentatomomorpha</taxon>
        <taxon>Pentatomoidea</taxon>
        <taxon>Pentatomidae</taxon>
        <taxon>Pentatominae</taxon>
        <taxon>Nezara</taxon>
    </lineage>
</organism>
<accession>A0A9P0HEI2</accession>
<keyword evidence="2" id="KW-1185">Reference proteome</keyword>
<protein>
    <submittedName>
        <fullName evidence="1">Uncharacterized protein</fullName>
    </submittedName>
</protein>
<sequence>MGSSHPAGDPWKGGSEIIRSNLIDIHLLAPASGNEVPRSGGFQWRNSSLQAVVSLFTFSSYGRRLLLSELTPRVTGLDKSLRYWAISQKTAGVEEEQVWPVRSARVLQFTFQAGFELRRGWILCLQLAINQPSRSSMRSMKNPLHT</sequence>
<evidence type="ECO:0000313" key="2">
    <source>
        <dbReference type="Proteomes" id="UP001152798"/>
    </source>
</evidence>
<reference evidence="1" key="1">
    <citation type="submission" date="2022-01" db="EMBL/GenBank/DDBJ databases">
        <authorList>
            <person name="King R."/>
        </authorList>
    </citation>
    <scope>NUCLEOTIDE SEQUENCE</scope>
</reference>
<gene>
    <name evidence="1" type="ORF">NEZAVI_LOCUS9750</name>
</gene>
<dbReference type="Proteomes" id="UP001152798">
    <property type="component" value="Chromosome 4"/>
</dbReference>
<dbReference type="AlphaFoldDB" id="A0A9P0HEI2"/>
<name>A0A9P0HEI2_NEZVI</name>
<evidence type="ECO:0000313" key="1">
    <source>
        <dbReference type="EMBL" id="CAH1400533.1"/>
    </source>
</evidence>
<proteinExistence type="predicted"/>